<dbReference type="AlphaFoldDB" id="A0A9D0YVE1"/>
<gene>
    <name evidence="1" type="ORF">IAA66_04200</name>
</gene>
<name>A0A9D0YVE1_9FIRM</name>
<dbReference type="EMBL" id="DVFI01000062">
    <property type="protein sequence ID" value="HIQ62774.1"/>
    <property type="molecule type" value="Genomic_DNA"/>
</dbReference>
<reference evidence="1" key="2">
    <citation type="journal article" date="2021" name="PeerJ">
        <title>Extensive microbial diversity within the chicken gut microbiome revealed by metagenomics and culture.</title>
        <authorList>
            <person name="Gilroy R."/>
            <person name="Ravi A."/>
            <person name="Getino M."/>
            <person name="Pursley I."/>
            <person name="Horton D.L."/>
            <person name="Alikhan N.F."/>
            <person name="Baker D."/>
            <person name="Gharbi K."/>
            <person name="Hall N."/>
            <person name="Watson M."/>
            <person name="Adriaenssens E.M."/>
            <person name="Foster-Nyarko E."/>
            <person name="Jarju S."/>
            <person name="Secka A."/>
            <person name="Antonio M."/>
            <person name="Oren A."/>
            <person name="Chaudhuri R.R."/>
            <person name="La Ragione R."/>
            <person name="Hildebrand F."/>
            <person name="Pallen M.J."/>
        </authorList>
    </citation>
    <scope>NUCLEOTIDE SEQUENCE</scope>
    <source>
        <strain evidence="1">ChiHile30-977</strain>
    </source>
</reference>
<evidence type="ECO:0000313" key="1">
    <source>
        <dbReference type="EMBL" id="HIQ62774.1"/>
    </source>
</evidence>
<protein>
    <submittedName>
        <fullName evidence="1">Uncharacterized protein</fullName>
    </submittedName>
</protein>
<accession>A0A9D0YVE1</accession>
<reference evidence="1" key="1">
    <citation type="submission" date="2020-10" db="EMBL/GenBank/DDBJ databases">
        <authorList>
            <person name="Gilroy R."/>
        </authorList>
    </citation>
    <scope>NUCLEOTIDE SEQUENCE</scope>
    <source>
        <strain evidence="1">ChiHile30-977</strain>
    </source>
</reference>
<proteinExistence type="predicted"/>
<organism evidence="1 2">
    <name type="scientific">Candidatus Avichristensenella intestinipullorum</name>
    <dbReference type="NCBI Taxonomy" id="2840693"/>
    <lineage>
        <taxon>Bacteria</taxon>
        <taxon>Bacillati</taxon>
        <taxon>Bacillota</taxon>
        <taxon>Clostridia</taxon>
        <taxon>Candidatus Avichristensenella</taxon>
    </lineage>
</organism>
<comment type="caution">
    <text evidence="1">The sequence shown here is derived from an EMBL/GenBank/DDBJ whole genome shotgun (WGS) entry which is preliminary data.</text>
</comment>
<sequence length="493" mass="54202">MANHFLVFIGGTGAKCAEAFVQLAACGAMGGPENTYHILTLDVDATNGNRMLAIEALARYRLLREQFPATGQFAGSTLLGPNLVHYDWHVQLPDNFPNAAGVNCLHAMRAQNNAEEETLMRLLYTDEEMGFDFSREGFHAIPALGAPVLQHILEQGLALGGCQAFVDALRAETGVNSRLILVGSIFGGTGACGIPAVTRYLTDKTRDIAMAGNLLTCGVLLLPYYHFAEPGEGDALGVHARKFYNNARGALAFYRDMEQELGYERLYLIGSPLDFNMGAYRPGMESQKNPPTPVEWESALAIAHCIASEPDETRGRQFYKCVAGEGDGEIPRRLYAGWEGWSLNIRETVGAMARFVAAYMGYYRPYIRRFAGRERGFKPFYEELLKEYVDTQEAEHKGLAALEAFCARWWEWARASLSYDMLTQACFSGRMMTSGGYPFAALSSLAEGPAASSWHAVEDAMFDGIRPLDGQEANRAGRNAGLFLHGLYAHCAL</sequence>
<dbReference type="Proteomes" id="UP000886819">
    <property type="component" value="Unassembled WGS sequence"/>
</dbReference>
<evidence type="ECO:0000313" key="2">
    <source>
        <dbReference type="Proteomes" id="UP000886819"/>
    </source>
</evidence>